<organism evidence="1 2">
    <name type="scientific">Dreissena polymorpha</name>
    <name type="common">Zebra mussel</name>
    <name type="synonym">Mytilus polymorpha</name>
    <dbReference type="NCBI Taxonomy" id="45954"/>
    <lineage>
        <taxon>Eukaryota</taxon>
        <taxon>Metazoa</taxon>
        <taxon>Spiralia</taxon>
        <taxon>Lophotrochozoa</taxon>
        <taxon>Mollusca</taxon>
        <taxon>Bivalvia</taxon>
        <taxon>Autobranchia</taxon>
        <taxon>Heteroconchia</taxon>
        <taxon>Euheterodonta</taxon>
        <taxon>Imparidentia</taxon>
        <taxon>Neoheterodontei</taxon>
        <taxon>Myida</taxon>
        <taxon>Dreissenoidea</taxon>
        <taxon>Dreissenidae</taxon>
        <taxon>Dreissena</taxon>
    </lineage>
</organism>
<name>A0A9D4F892_DREPO</name>
<protein>
    <submittedName>
        <fullName evidence="1">Uncharacterized protein</fullName>
    </submittedName>
</protein>
<dbReference type="Proteomes" id="UP000828390">
    <property type="component" value="Unassembled WGS sequence"/>
</dbReference>
<evidence type="ECO:0000313" key="2">
    <source>
        <dbReference type="Proteomes" id="UP000828390"/>
    </source>
</evidence>
<comment type="caution">
    <text evidence="1">The sequence shown here is derived from an EMBL/GenBank/DDBJ whole genome shotgun (WGS) entry which is preliminary data.</text>
</comment>
<reference evidence="1" key="2">
    <citation type="submission" date="2020-11" db="EMBL/GenBank/DDBJ databases">
        <authorList>
            <person name="McCartney M.A."/>
            <person name="Auch B."/>
            <person name="Kono T."/>
            <person name="Mallez S."/>
            <person name="Becker A."/>
            <person name="Gohl D.M."/>
            <person name="Silverstein K.A.T."/>
            <person name="Koren S."/>
            <person name="Bechman K.B."/>
            <person name="Herman A."/>
            <person name="Abrahante J.E."/>
            <person name="Garbe J."/>
        </authorList>
    </citation>
    <scope>NUCLEOTIDE SEQUENCE</scope>
    <source>
        <strain evidence="1">Duluth1</strain>
        <tissue evidence="1">Whole animal</tissue>
    </source>
</reference>
<keyword evidence="2" id="KW-1185">Reference proteome</keyword>
<dbReference type="EMBL" id="JAIWYP010000007">
    <property type="protein sequence ID" value="KAH3793527.1"/>
    <property type="molecule type" value="Genomic_DNA"/>
</dbReference>
<sequence>MFGLTNCPTPSLPCFSIDLDNFRTQSSYPKTHVLTKFYEDWTKNVPSRVFTLPRPLAAMFFAPILTIFELVRDINEINILTKFHDDWANIVTSRVFTRNTAPPPLRPYYLTDRNHFLTQHTYRLEKHFDKIT</sequence>
<reference evidence="1" key="1">
    <citation type="journal article" date="2019" name="bioRxiv">
        <title>The Genome of the Zebra Mussel, Dreissena polymorpha: A Resource for Invasive Species Research.</title>
        <authorList>
            <person name="McCartney M.A."/>
            <person name="Auch B."/>
            <person name="Kono T."/>
            <person name="Mallez S."/>
            <person name="Zhang Y."/>
            <person name="Obille A."/>
            <person name="Becker A."/>
            <person name="Abrahante J.E."/>
            <person name="Garbe J."/>
            <person name="Badalamenti J.P."/>
            <person name="Herman A."/>
            <person name="Mangelson H."/>
            <person name="Liachko I."/>
            <person name="Sullivan S."/>
            <person name="Sone E.D."/>
            <person name="Koren S."/>
            <person name="Silverstein K.A.T."/>
            <person name="Beckman K.B."/>
            <person name="Gohl D.M."/>
        </authorList>
    </citation>
    <scope>NUCLEOTIDE SEQUENCE</scope>
    <source>
        <strain evidence="1">Duluth1</strain>
        <tissue evidence="1">Whole animal</tissue>
    </source>
</reference>
<evidence type="ECO:0000313" key="1">
    <source>
        <dbReference type="EMBL" id="KAH3793527.1"/>
    </source>
</evidence>
<gene>
    <name evidence="1" type="ORF">DPMN_147041</name>
</gene>
<accession>A0A9D4F892</accession>
<proteinExistence type="predicted"/>
<dbReference type="AlphaFoldDB" id="A0A9D4F892"/>